<dbReference type="EnsemblPlants" id="Ma09_t14760.1">
    <property type="protein sequence ID" value="Ma09_p14760.1"/>
    <property type="gene ID" value="Ma09_g14760"/>
</dbReference>
<evidence type="ECO:0000313" key="5">
    <source>
        <dbReference type="Proteomes" id="UP000012960"/>
    </source>
</evidence>
<feature type="compositionally biased region" description="Low complexity" evidence="1">
    <location>
        <begin position="297"/>
        <end position="306"/>
    </location>
</feature>
<dbReference type="InterPro" id="IPR027443">
    <property type="entry name" value="IPNS-like_sf"/>
</dbReference>
<keyword evidence="5" id="KW-1185">Reference proteome</keyword>
<feature type="compositionally biased region" description="Basic residues" evidence="1">
    <location>
        <begin position="282"/>
        <end position="295"/>
    </location>
</feature>
<dbReference type="Gramene" id="Ma09_t14760.1">
    <property type="protein sequence ID" value="Ma09_p14760.1"/>
    <property type="gene ID" value="Ma09_g14760"/>
</dbReference>
<dbReference type="InParanoid" id="A0A804KJM0"/>
<gene>
    <name evidence="3" type="ORF">GSMUA_233110.1</name>
</gene>
<protein>
    <submittedName>
        <fullName evidence="3">(wild Malaysian banana) hypothetical protein</fullName>
    </submittedName>
</protein>
<feature type="domain" description="Isopenicillin N synthase-like Fe(2+) 2OG dioxygenase" evidence="2">
    <location>
        <begin position="321"/>
        <end position="357"/>
    </location>
</feature>
<name>A0A804KJM0_MUSAM</name>
<dbReference type="InterPro" id="IPR044861">
    <property type="entry name" value="IPNS-like_FE2OG_OXY"/>
</dbReference>
<evidence type="ECO:0000256" key="1">
    <source>
        <dbReference type="SAM" id="MobiDB-lite"/>
    </source>
</evidence>
<organism evidence="4 5">
    <name type="scientific">Musa acuminata subsp. malaccensis</name>
    <name type="common">Wild banana</name>
    <name type="synonym">Musa malaccensis</name>
    <dbReference type="NCBI Taxonomy" id="214687"/>
    <lineage>
        <taxon>Eukaryota</taxon>
        <taxon>Viridiplantae</taxon>
        <taxon>Streptophyta</taxon>
        <taxon>Embryophyta</taxon>
        <taxon>Tracheophyta</taxon>
        <taxon>Spermatophyta</taxon>
        <taxon>Magnoliopsida</taxon>
        <taxon>Liliopsida</taxon>
        <taxon>Zingiberales</taxon>
        <taxon>Musaceae</taxon>
        <taxon>Musa</taxon>
    </lineage>
</organism>
<evidence type="ECO:0000313" key="4">
    <source>
        <dbReference type="EnsemblPlants" id="Ma09_p14760.1"/>
    </source>
</evidence>
<dbReference type="Gene3D" id="2.60.120.330">
    <property type="entry name" value="B-lactam Antibiotic, Isopenicillin N Synthase, Chain"/>
    <property type="match status" value="1"/>
</dbReference>
<feature type="compositionally biased region" description="Basic residues" evidence="1">
    <location>
        <begin position="307"/>
        <end position="318"/>
    </location>
</feature>
<evidence type="ECO:0000259" key="2">
    <source>
        <dbReference type="Pfam" id="PF03171"/>
    </source>
</evidence>
<feature type="compositionally biased region" description="Basic and acidic residues" evidence="1">
    <location>
        <begin position="69"/>
        <end position="84"/>
    </location>
</feature>
<feature type="region of interest" description="Disordered" evidence="1">
    <location>
        <begin position="1"/>
        <end position="85"/>
    </location>
</feature>
<dbReference type="SUPFAM" id="SSF51197">
    <property type="entry name" value="Clavaminate synthase-like"/>
    <property type="match status" value="1"/>
</dbReference>
<dbReference type="Proteomes" id="UP000012960">
    <property type="component" value="Unplaced"/>
</dbReference>
<dbReference type="Pfam" id="PF03171">
    <property type="entry name" value="2OG-FeII_Oxy"/>
    <property type="match status" value="1"/>
</dbReference>
<proteinExistence type="predicted"/>
<reference evidence="4" key="2">
    <citation type="submission" date="2021-05" db="UniProtKB">
        <authorList>
            <consortium name="EnsemblPlants"/>
        </authorList>
    </citation>
    <scope>IDENTIFICATION</scope>
    <source>
        <strain evidence="4">subsp. malaccensis</strain>
    </source>
</reference>
<dbReference type="InterPro" id="IPR050231">
    <property type="entry name" value="Iron_ascorbate_oxido_reductase"/>
</dbReference>
<reference evidence="3" key="1">
    <citation type="submission" date="2021-03" db="EMBL/GenBank/DDBJ databases">
        <authorList>
            <consortium name="Genoscope - CEA"/>
            <person name="William W."/>
        </authorList>
    </citation>
    <scope>NUCLEOTIDE SEQUENCE</scope>
    <source>
        <strain evidence="3">Doubled-haploid Pahang</strain>
    </source>
</reference>
<accession>A0A804KJM0</accession>
<dbReference type="EMBL" id="HG996474">
    <property type="protein sequence ID" value="CAG1835206.1"/>
    <property type="molecule type" value="Genomic_DNA"/>
</dbReference>
<feature type="region of interest" description="Disordered" evidence="1">
    <location>
        <begin position="270"/>
        <end position="325"/>
    </location>
</feature>
<feature type="region of interest" description="Disordered" evidence="1">
    <location>
        <begin position="124"/>
        <end position="152"/>
    </location>
</feature>
<dbReference type="PANTHER" id="PTHR47990">
    <property type="entry name" value="2-OXOGLUTARATE (2OG) AND FE(II)-DEPENDENT OXYGENASE SUPERFAMILY PROTEIN-RELATED"/>
    <property type="match status" value="1"/>
</dbReference>
<evidence type="ECO:0000313" key="3">
    <source>
        <dbReference type="EMBL" id="CAG1835206.1"/>
    </source>
</evidence>
<dbReference type="AlphaFoldDB" id="A0A804KJM0"/>
<sequence length="396" mass="43692">MTYPTNSKPTPTNSWSIYPIFPQHDGGGGESAGYRVPEPGHRRHPAGVRQVGARVAGRHHAPWAGPGDPSDRPRGRRRGQDRAARAIADASREWGIFRLVNDGVPVGGGTGAAARRRGVLRAARGGEGEARGGAGESRGLRDEAAGGFGGEEGVGGLPVPQYLAKNITRKNYNILNYNAVAEEKSYSNRESYSNVVVEEEATVEEKATVDEEVTVMLISHIVERFPRMVGKILSNILRSSTDLTGRVRHQEHRWRRRPRVLAEDQLLPAVPAAGHGPGSGGSHRHVRHHHPRPQPRSRPSGLQGRPLVRRQVRPRRDHRPLGDQIEILSNGEYKSVLHRTTVNKEKARMSWPVFCSPPGETVVGPLPQLVSDDTPAKYKTKNYKDYAYWKPNKIPQ</sequence>
<feature type="compositionally biased region" description="Polar residues" evidence="1">
    <location>
        <begin position="1"/>
        <end position="16"/>
    </location>
</feature>